<comment type="caution">
    <text evidence="3">The sequence shown here is derived from an EMBL/GenBank/DDBJ whole genome shotgun (WGS) entry which is preliminary data.</text>
</comment>
<dbReference type="EMBL" id="JACJLL010000093">
    <property type="protein sequence ID" value="MBM6820208.1"/>
    <property type="molecule type" value="Genomic_DNA"/>
</dbReference>
<dbReference type="RefSeq" id="WP_204572505.1">
    <property type="nucleotide sequence ID" value="NZ_JACJLL010000093.1"/>
</dbReference>
<proteinExistence type="predicted"/>
<dbReference type="GO" id="GO:0016787">
    <property type="term" value="F:hydrolase activity"/>
    <property type="evidence" value="ECO:0007669"/>
    <property type="project" value="UniProtKB-KW"/>
</dbReference>
<organism evidence="3 4">
    <name type="scientific">Clostridium saudiense</name>
    <dbReference type="NCBI Taxonomy" id="1414720"/>
    <lineage>
        <taxon>Bacteria</taxon>
        <taxon>Bacillati</taxon>
        <taxon>Bacillota</taxon>
        <taxon>Clostridia</taxon>
        <taxon>Eubacteriales</taxon>
        <taxon>Clostridiaceae</taxon>
        <taxon>Clostridium</taxon>
    </lineage>
</organism>
<name>A0ABS2FI57_9CLOT</name>
<dbReference type="Gene3D" id="3.40.710.10">
    <property type="entry name" value="DD-peptidase/beta-lactamase superfamily"/>
    <property type="match status" value="1"/>
</dbReference>
<keyword evidence="3" id="KW-0378">Hydrolase</keyword>
<keyword evidence="4" id="KW-1185">Reference proteome</keyword>
<protein>
    <submittedName>
        <fullName evidence="3">Serine hydrolase</fullName>
    </submittedName>
</protein>
<dbReference type="SUPFAM" id="SSF56601">
    <property type="entry name" value="beta-lactamase/transpeptidase-like"/>
    <property type="match status" value="1"/>
</dbReference>
<keyword evidence="1" id="KW-0472">Membrane</keyword>
<dbReference type="Proteomes" id="UP000767334">
    <property type="component" value="Unassembled WGS sequence"/>
</dbReference>
<evidence type="ECO:0000313" key="4">
    <source>
        <dbReference type="Proteomes" id="UP000767334"/>
    </source>
</evidence>
<dbReference type="PANTHER" id="PTHR35333:SF3">
    <property type="entry name" value="BETA-LACTAMASE-TYPE TRANSPEPTIDASE FOLD CONTAINING PROTEIN"/>
    <property type="match status" value="1"/>
</dbReference>
<gene>
    <name evidence="3" type="ORF">H6A19_12830</name>
</gene>
<sequence length="352" mass="40549">MKLNIMNRKNNKLNFLKKYLLSYFLTILIAIFLIWKFHNNWNSIYFNTLEEIPTSISTSNSRSVSYFTSSSEELINKITTYKATIKTVELSEDELSYFSSLSYEERLSFLFNTSYSLSDRIAAFLGSEIENVGLVYYDLSSDETIKINEDLEFTGASTYKVGLNLLFYYLASQGEIDLNAYISYNSSDYEEGTGILYTYSSIGSYTIQELLDLSIVYSDNIATNMLGRYLGGHAVVRQKLYDLLDIDFSAKGNYITADLEFKILKYIYKHKSDINFSHLIDILTKTEFHDRLDKYIPQEIVAHKVGSYDSYIHDVGIILDDSPYILVIYTYDLENAEEKIAQISKAIYETAN</sequence>
<accession>A0ABS2FI57</accession>
<dbReference type="Pfam" id="PF13354">
    <property type="entry name" value="Beta-lactamase2"/>
    <property type="match status" value="1"/>
</dbReference>
<feature type="domain" description="Beta-lactamase class A catalytic" evidence="2">
    <location>
        <begin position="133"/>
        <end position="330"/>
    </location>
</feature>
<evidence type="ECO:0000313" key="3">
    <source>
        <dbReference type="EMBL" id="MBM6820208.1"/>
    </source>
</evidence>
<reference evidence="3 4" key="1">
    <citation type="journal article" date="2021" name="Sci. Rep.">
        <title>The distribution of antibiotic resistance genes in chicken gut microbiota commensals.</title>
        <authorList>
            <person name="Juricova H."/>
            <person name="Matiasovicova J."/>
            <person name="Kubasova T."/>
            <person name="Cejkova D."/>
            <person name="Rychlik I."/>
        </authorList>
    </citation>
    <scope>NUCLEOTIDE SEQUENCE [LARGE SCALE GENOMIC DNA]</scope>
    <source>
        <strain evidence="3 4">An435</strain>
    </source>
</reference>
<keyword evidence="1" id="KW-0812">Transmembrane</keyword>
<feature type="transmembrane region" description="Helical" evidence="1">
    <location>
        <begin position="20"/>
        <end position="38"/>
    </location>
</feature>
<evidence type="ECO:0000259" key="2">
    <source>
        <dbReference type="Pfam" id="PF13354"/>
    </source>
</evidence>
<dbReference type="InterPro" id="IPR012338">
    <property type="entry name" value="Beta-lactam/transpept-like"/>
</dbReference>
<dbReference type="InterPro" id="IPR045155">
    <property type="entry name" value="Beta-lactam_cat"/>
</dbReference>
<evidence type="ECO:0000256" key="1">
    <source>
        <dbReference type="SAM" id="Phobius"/>
    </source>
</evidence>
<dbReference type="InterPro" id="IPR000871">
    <property type="entry name" value="Beta-lactam_class-A"/>
</dbReference>
<dbReference type="PANTHER" id="PTHR35333">
    <property type="entry name" value="BETA-LACTAMASE"/>
    <property type="match status" value="1"/>
</dbReference>
<keyword evidence="1" id="KW-1133">Transmembrane helix</keyword>